<protein>
    <submittedName>
        <fullName evidence="1">Uncharacterized protein</fullName>
    </submittedName>
</protein>
<name>A0ABY9K6D5_9HYPH</name>
<proteinExistence type="predicted"/>
<dbReference type="EMBL" id="CP132314">
    <property type="protein sequence ID" value="WLS03109.1"/>
    <property type="molecule type" value="Genomic_DNA"/>
</dbReference>
<accession>A0ABY9K6D5</accession>
<keyword evidence="2" id="KW-1185">Reference proteome</keyword>
<organism evidence="1 2">
    <name type="scientific">Shinella oryzae</name>
    <dbReference type="NCBI Taxonomy" id="2871820"/>
    <lineage>
        <taxon>Bacteria</taxon>
        <taxon>Pseudomonadati</taxon>
        <taxon>Pseudomonadota</taxon>
        <taxon>Alphaproteobacteria</taxon>
        <taxon>Hyphomicrobiales</taxon>
        <taxon>Rhizobiaceae</taxon>
        <taxon>Shinella</taxon>
    </lineage>
</organism>
<gene>
    <name evidence="1" type="ORF">Q9315_00230</name>
</gene>
<dbReference type="Proteomes" id="UP001225788">
    <property type="component" value="Chromosome"/>
</dbReference>
<sequence length="157" mass="16449">MRLTECVQTLARHLYLRPGRTQAVASRLQDAGALSKTEGSRRYPDNVSHDEIVTLFIASITDTSLGGAADTAHAFAALTDPEGTPFRQAVADMLFGEDIPTGDVAIYFNPPAATIAIDGDVVVFGASEPAAGAVSARLIGAPTIEALAADLSKERHD</sequence>
<evidence type="ECO:0000313" key="2">
    <source>
        <dbReference type="Proteomes" id="UP001225788"/>
    </source>
</evidence>
<reference evidence="1 2" key="1">
    <citation type="submission" date="2023-08" db="EMBL/GenBank/DDBJ databases">
        <title>Pathogen: clinical or host-associated sample.</title>
        <authorList>
            <person name="Hergert J."/>
            <person name="Casey R."/>
            <person name="Wagner J."/>
            <person name="Young E.L."/>
            <person name="Oakeson K.F."/>
        </authorList>
    </citation>
    <scope>NUCLEOTIDE SEQUENCE [LARGE SCALE GENOMIC DNA]</scope>
    <source>
        <strain evidence="1 2">UPHL-collab-2</strain>
    </source>
</reference>
<dbReference type="RefSeq" id="WP_306158610.1">
    <property type="nucleotide sequence ID" value="NZ_CP132314.1"/>
</dbReference>
<evidence type="ECO:0000313" key="1">
    <source>
        <dbReference type="EMBL" id="WLS03109.1"/>
    </source>
</evidence>